<dbReference type="GO" id="GO:0005737">
    <property type="term" value="C:cytoplasm"/>
    <property type="evidence" value="ECO:0007669"/>
    <property type="project" value="UniProtKB-SubCell"/>
</dbReference>
<dbReference type="Pfam" id="PF01795">
    <property type="entry name" value="Methyltransf_5"/>
    <property type="match status" value="1"/>
</dbReference>
<dbReference type="SUPFAM" id="SSF53335">
    <property type="entry name" value="S-adenosyl-L-methionine-dependent methyltransferases"/>
    <property type="match status" value="1"/>
</dbReference>
<dbReference type="RefSeq" id="WP_057952641.1">
    <property type="nucleotide sequence ID" value="NZ_CP013118.1"/>
</dbReference>
<evidence type="ECO:0000256" key="3">
    <source>
        <dbReference type="ARBA" id="ARBA00022603"/>
    </source>
</evidence>
<accession>A0A0S2HYK9</accession>
<keyword evidence="6" id="KW-0963">Cytoplasm</keyword>
<sequence>MKQYHTPALLQACIDGLQIDPSGTYVDATFGGGGHSAAILKKLNEGHLFGFDQDDDALKNAPEDVKFTFVHQNFRFLKHFMRFYNVNQLDGILADLGVSFHHFDTADRGFSFRYDAKLDMRMNQRAALTAEKVINEYAQEELMEIFRTYGELRNARKLAQVIIQARTKERIELTGQLKELIAPLFPRKAENKFLARFFQAIRIEVNQEIPALKSLLIDGTRLLKPGGRFAIITYHSIEDRLVKNYFKSGNLEGHIKKDFYGNPEVPYKVITRNVIVPDEDEIKQNPRSRSAKLRIAEKK</sequence>
<evidence type="ECO:0000313" key="7">
    <source>
        <dbReference type="EMBL" id="ALO15159.1"/>
    </source>
</evidence>
<evidence type="ECO:0000256" key="1">
    <source>
        <dbReference type="ARBA" id="ARBA00010396"/>
    </source>
</evidence>
<dbReference type="Gene3D" id="3.40.50.150">
    <property type="entry name" value="Vaccinia Virus protein VP39"/>
    <property type="match status" value="1"/>
</dbReference>
<dbReference type="InterPro" id="IPR029063">
    <property type="entry name" value="SAM-dependent_MTases_sf"/>
</dbReference>
<feature type="binding site" evidence="6">
    <location>
        <begin position="33"/>
        <end position="35"/>
    </location>
    <ligand>
        <name>S-adenosyl-L-methionine</name>
        <dbReference type="ChEBI" id="CHEBI:59789"/>
    </ligand>
</feature>
<dbReference type="HAMAP" id="MF_01007">
    <property type="entry name" value="16SrRNA_methyltr_H"/>
    <property type="match status" value="1"/>
</dbReference>
<evidence type="ECO:0000256" key="6">
    <source>
        <dbReference type="HAMAP-Rule" id="MF_01007"/>
    </source>
</evidence>
<dbReference type="EC" id="2.1.1.199" evidence="6"/>
<protein>
    <recommendedName>
        <fullName evidence="6">Ribosomal RNA small subunit methyltransferase H</fullName>
        <ecNumber evidence="6">2.1.1.199</ecNumber>
    </recommendedName>
    <alternativeName>
        <fullName evidence="6">16S rRNA m(4)C1402 methyltransferase</fullName>
    </alternativeName>
    <alternativeName>
        <fullName evidence="6">rRNA (cytosine-N(4)-)-methyltransferase RsmH</fullName>
    </alternativeName>
</protein>
<evidence type="ECO:0000313" key="8">
    <source>
        <dbReference type="Proteomes" id="UP000064893"/>
    </source>
</evidence>
<proteinExistence type="inferred from homology"/>
<dbReference type="GO" id="GO:0070475">
    <property type="term" value="P:rRNA base methylation"/>
    <property type="evidence" value="ECO:0007669"/>
    <property type="project" value="UniProtKB-UniRule"/>
</dbReference>
<dbReference type="NCBIfam" id="TIGR00006">
    <property type="entry name" value="16S rRNA (cytosine(1402)-N(4))-methyltransferase RsmH"/>
    <property type="match status" value="1"/>
</dbReference>
<keyword evidence="5 6" id="KW-0949">S-adenosyl-L-methionine</keyword>
<keyword evidence="4 6" id="KW-0808">Transferase</keyword>
<dbReference type="OrthoDB" id="9806637at2"/>
<dbReference type="SUPFAM" id="SSF81799">
    <property type="entry name" value="Putative methyltransferase TM0872, insert domain"/>
    <property type="match status" value="1"/>
</dbReference>
<dbReference type="InterPro" id="IPR002903">
    <property type="entry name" value="RsmH"/>
</dbReference>
<dbReference type="AlphaFoldDB" id="A0A0S2HYK9"/>
<dbReference type="EMBL" id="CP013118">
    <property type="protein sequence ID" value="ALO15159.1"/>
    <property type="molecule type" value="Genomic_DNA"/>
</dbReference>
<dbReference type="GO" id="GO:0071424">
    <property type="term" value="F:rRNA (cytosine-N4-)-methyltransferase activity"/>
    <property type="evidence" value="ECO:0007669"/>
    <property type="project" value="UniProtKB-UniRule"/>
</dbReference>
<feature type="binding site" evidence="6">
    <location>
        <position position="74"/>
    </location>
    <ligand>
        <name>S-adenosyl-L-methionine</name>
        <dbReference type="ChEBI" id="CHEBI:59789"/>
    </ligand>
</feature>
<dbReference type="InterPro" id="IPR023397">
    <property type="entry name" value="SAM-dep_MeTrfase_MraW_recog"/>
</dbReference>
<dbReference type="Proteomes" id="UP000064893">
    <property type="component" value="Chromosome"/>
</dbReference>
<keyword evidence="3 6" id="KW-0489">Methyltransferase</keyword>
<dbReference type="PANTHER" id="PTHR11265">
    <property type="entry name" value="S-ADENOSYL-METHYLTRANSFERASE MRAW"/>
    <property type="match status" value="1"/>
</dbReference>
<comment type="function">
    <text evidence="6">Specifically methylates the N4 position of cytidine in position 1402 (C1402) of 16S rRNA.</text>
</comment>
<dbReference type="KEGG" id="blq:L21SP5_01511"/>
<feature type="binding site" evidence="6">
    <location>
        <position position="95"/>
    </location>
    <ligand>
        <name>S-adenosyl-L-methionine</name>
        <dbReference type="ChEBI" id="CHEBI:59789"/>
    </ligand>
</feature>
<evidence type="ECO:0000256" key="2">
    <source>
        <dbReference type="ARBA" id="ARBA00022552"/>
    </source>
</evidence>
<reference evidence="7 8" key="1">
    <citation type="submission" date="2015-11" db="EMBL/GenBank/DDBJ databases">
        <title>Description and complete genome sequence of a novel strain predominating in hypersaline microbial mats and representing a new family of the Bacteriodetes phylum.</title>
        <authorList>
            <person name="Spring S."/>
            <person name="Bunk B."/>
            <person name="Sproer C."/>
            <person name="Klenk H.-P."/>
        </authorList>
    </citation>
    <scope>NUCLEOTIDE SEQUENCE [LARGE SCALE GENOMIC DNA]</scope>
    <source>
        <strain evidence="7 8">L21-Spi-D4</strain>
    </source>
</reference>
<dbReference type="Gene3D" id="1.10.150.170">
    <property type="entry name" value="Putative methyltransferase TM0872, insert domain"/>
    <property type="match status" value="1"/>
</dbReference>
<dbReference type="PANTHER" id="PTHR11265:SF0">
    <property type="entry name" value="12S RRNA N4-METHYLCYTIDINE METHYLTRANSFERASE"/>
    <property type="match status" value="1"/>
</dbReference>
<feature type="binding site" evidence="6">
    <location>
        <position position="52"/>
    </location>
    <ligand>
        <name>S-adenosyl-L-methionine</name>
        <dbReference type="ChEBI" id="CHEBI:59789"/>
    </ligand>
</feature>
<dbReference type="PIRSF" id="PIRSF004486">
    <property type="entry name" value="MraW"/>
    <property type="match status" value="1"/>
</dbReference>
<comment type="subcellular location">
    <subcellularLocation>
        <location evidence="6">Cytoplasm</location>
    </subcellularLocation>
</comment>
<dbReference type="PATRIC" id="fig|1307839.3.peg.1611"/>
<name>A0A0S2HYK9_9BACT</name>
<evidence type="ECO:0000256" key="5">
    <source>
        <dbReference type="ARBA" id="ARBA00022691"/>
    </source>
</evidence>
<comment type="similarity">
    <text evidence="1 6">Belongs to the methyltransferase superfamily. RsmH family.</text>
</comment>
<organism evidence="7 8">
    <name type="scientific">Salinivirga cyanobacteriivorans</name>
    <dbReference type="NCBI Taxonomy" id="1307839"/>
    <lineage>
        <taxon>Bacteria</taxon>
        <taxon>Pseudomonadati</taxon>
        <taxon>Bacteroidota</taxon>
        <taxon>Bacteroidia</taxon>
        <taxon>Bacteroidales</taxon>
        <taxon>Salinivirgaceae</taxon>
        <taxon>Salinivirga</taxon>
    </lineage>
</organism>
<feature type="binding site" evidence="6">
    <location>
        <position position="102"/>
    </location>
    <ligand>
        <name>S-adenosyl-L-methionine</name>
        <dbReference type="ChEBI" id="CHEBI:59789"/>
    </ligand>
</feature>
<keyword evidence="8" id="KW-1185">Reference proteome</keyword>
<comment type="catalytic activity">
    <reaction evidence="6">
        <text>cytidine(1402) in 16S rRNA + S-adenosyl-L-methionine = N(4)-methylcytidine(1402) in 16S rRNA + S-adenosyl-L-homocysteine + H(+)</text>
        <dbReference type="Rhea" id="RHEA:42928"/>
        <dbReference type="Rhea" id="RHEA-COMP:10286"/>
        <dbReference type="Rhea" id="RHEA-COMP:10287"/>
        <dbReference type="ChEBI" id="CHEBI:15378"/>
        <dbReference type="ChEBI" id="CHEBI:57856"/>
        <dbReference type="ChEBI" id="CHEBI:59789"/>
        <dbReference type="ChEBI" id="CHEBI:74506"/>
        <dbReference type="ChEBI" id="CHEBI:82748"/>
        <dbReference type="EC" id="2.1.1.199"/>
    </reaction>
</comment>
<gene>
    <name evidence="6 7" type="primary">rsmH</name>
    <name evidence="7" type="ORF">L21SP5_01511</name>
</gene>
<evidence type="ECO:0000256" key="4">
    <source>
        <dbReference type="ARBA" id="ARBA00022679"/>
    </source>
</evidence>
<dbReference type="STRING" id="1307839.L21SP5_01511"/>
<keyword evidence="2 6" id="KW-0698">rRNA processing</keyword>